<name>A0A0M8PFQ6_9EURO</name>
<proteinExistence type="predicted"/>
<reference evidence="2 3" key="1">
    <citation type="submission" date="2015-08" db="EMBL/GenBank/DDBJ databases">
        <title>Genome sequencing of Penicillium nordicum.</title>
        <authorList>
            <person name="Nguyen H.D."/>
            <person name="Seifert K.A."/>
        </authorList>
    </citation>
    <scope>NUCLEOTIDE SEQUENCE [LARGE SCALE GENOMIC DNA]</scope>
    <source>
        <strain evidence="2 3">DAOMC 185683</strain>
    </source>
</reference>
<evidence type="ECO:0000256" key="1">
    <source>
        <dbReference type="SAM" id="Phobius"/>
    </source>
</evidence>
<feature type="transmembrane region" description="Helical" evidence="1">
    <location>
        <begin position="77"/>
        <end position="99"/>
    </location>
</feature>
<comment type="caution">
    <text evidence="2">The sequence shown here is derived from an EMBL/GenBank/DDBJ whole genome shotgun (WGS) entry which is preliminary data.</text>
</comment>
<sequence>MSIRMAHHQLQGQAIQAQGLSKCTTFMYWPLVMGSLRSGIRWAFSFCGEQSLEELLLPSASILCGIMRQPMFSFMRFIYSAIILFGLINYPTILGTRYLGLN</sequence>
<accession>A0A0M8PFQ6</accession>
<evidence type="ECO:0000313" key="3">
    <source>
        <dbReference type="Proteomes" id="UP000037696"/>
    </source>
</evidence>
<dbReference type="Proteomes" id="UP000037696">
    <property type="component" value="Unassembled WGS sequence"/>
</dbReference>
<keyword evidence="1" id="KW-1133">Transmembrane helix</keyword>
<keyword evidence="1" id="KW-0472">Membrane</keyword>
<dbReference type="EMBL" id="LHQQ01000024">
    <property type="protein sequence ID" value="KOS46760.1"/>
    <property type="molecule type" value="Genomic_DNA"/>
</dbReference>
<organism evidence="2 3">
    <name type="scientific">Penicillium nordicum</name>
    <dbReference type="NCBI Taxonomy" id="229535"/>
    <lineage>
        <taxon>Eukaryota</taxon>
        <taxon>Fungi</taxon>
        <taxon>Dikarya</taxon>
        <taxon>Ascomycota</taxon>
        <taxon>Pezizomycotina</taxon>
        <taxon>Eurotiomycetes</taxon>
        <taxon>Eurotiomycetidae</taxon>
        <taxon>Eurotiales</taxon>
        <taxon>Aspergillaceae</taxon>
        <taxon>Penicillium</taxon>
    </lineage>
</organism>
<gene>
    <name evidence="2" type="ORF">ACN38_g2246</name>
</gene>
<evidence type="ECO:0000313" key="2">
    <source>
        <dbReference type="EMBL" id="KOS46760.1"/>
    </source>
</evidence>
<protein>
    <submittedName>
        <fullName evidence="2">Uncharacterized protein</fullName>
    </submittedName>
</protein>
<keyword evidence="1" id="KW-0812">Transmembrane</keyword>
<keyword evidence="3" id="KW-1185">Reference proteome</keyword>
<dbReference type="AlphaFoldDB" id="A0A0M8PFQ6"/>